<feature type="transmembrane region" description="Helical" evidence="1">
    <location>
        <begin position="20"/>
        <end position="44"/>
    </location>
</feature>
<sequence length="70" mass="8235">MGLTIIEYGLLSGNIYPSWITSLSIILFPIFGFINFVLMIWAYLRYRRYSKQLFAIQLKKNDKAEISIKI</sequence>
<dbReference type="AlphaFoldDB" id="A0A7G2D9S4"/>
<dbReference type="KEGG" id="tcq:TIRI35C_1900"/>
<evidence type="ECO:0000256" key="1">
    <source>
        <dbReference type="SAM" id="Phobius"/>
    </source>
</evidence>
<name>A0A7G2D9S4_9EURY</name>
<evidence type="ECO:0000313" key="3">
    <source>
        <dbReference type="Proteomes" id="UP000516304"/>
    </source>
</evidence>
<reference evidence="2 3" key="1">
    <citation type="submission" date="2020-09" db="EMBL/GenBank/DDBJ databases">
        <authorList>
            <person name="Courtine D."/>
        </authorList>
    </citation>
    <scope>NUCLEOTIDE SEQUENCE [LARGE SCALE GENOMIC DNA]</scope>
    <source>
        <strain evidence="2 3">IRI35c</strain>
    </source>
</reference>
<dbReference type="EMBL" id="LR881183">
    <property type="protein sequence ID" value="CAD5245054.1"/>
    <property type="molecule type" value="Genomic_DNA"/>
</dbReference>
<gene>
    <name evidence="2" type="ORF">TIRI35C_1900</name>
</gene>
<keyword evidence="1" id="KW-0812">Transmembrane</keyword>
<dbReference type="Proteomes" id="UP000516304">
    <property type="component" value="Chromosome TIRI35C"/>
</dbReference>
<keyword evidence="1" id="KW-0472">Membrane</keyword>
<keyword evidence="1" id="KW-1133">Transmembrane helix</keyword>
<evidence type="ECO:0000313" key="2">
    <source>
        <dbReference type="EMBL" id="CAD5245054.1"/>
    </source>
</evidence>
<keyword evidence="3" id="KW-1185">Reference proteome</keyword>
<proteinExistence type="predicted"/>
<protein>
    <submittedName>
        <fullName evidence="2">Uncharacterized protein</fullName>
    </submittedName>
</protein>
<accession>A0A7G2D9S4</accession>
<organism evidence="2 3">
    <name type="scientific">Thermococcus camini</name>
    <dbReference type="NCBI Taxonomy" id="2016373"/>
    <lineage>
        <taxon>Archaea</taxon>
        <taxon>Methanobacteriati</taxon>
        <taxon>Methanobacteriota</taxon>
        <taxon>Thermococci</taxon>
        <taxon>Thermococcales</taxon>
        <taxon>Thermococcaceae</taxon>
        <taxon>Thermococcus</taxon>
    </lineage>
</organism>